<dbReference type="Pfam" id="PF06365">
    <property type="entry name" value="CD34_antigen"/>
    <property type="match status" value="1"/>
</dbReference>
<accession>A0A401PDU0</accession>
<evidence type="ECO:0000256" key="5">
    <source>
        <dbReference type="ARBA" id="ARBA00022989"/>
    </source>
</evidence>
<keyword evidence="5 9" id="KW-1133">Transmembrane helix</keyword>
<evidence type="ECO:0000256" key="3">
    <source>
        <dbReference type="ARBA" id="ARBA00022729"/>
    </source>
</evidence>
<dbReference type="EMBL" id="BFAA01000344">
    <property type="protein sequence ID" value="GCB71288.1"/>
    <property type="molecule type" value="Genomic_DNA"/>
</dbReference>
<dbReference type="InterPro" id="IPR013836">
    <property type="entry name" value="CD34/Podocalyxin"/>
</dbReference>
<keyword evidence="4" id="KW-0130">Cell adhesion</keyword>
<keyword evidence="7" id="KW-0325">Glycoprotein</keyword>
<dbReference type="PANTHER" id="PTHR16677">
    <property type="entry name" value="HEMATOPOIETIC PROGENITOR CELL ANTIGEN CD34"/>
    <property type="match status" value="1"/>
</dbReference>
<evidence type="ECO:0000256" key="9">
    <source>
        <dbReference type="SAM" id="Phobius"/>
    </source>
</evidence>
<feature type="region of interest" description="Disordered" evidence="8">
    <location>
        <begin position="152"/>
        <end position="226"/>
    </location>
</feature>
<evidence type="ECO:0000256" key="2">
    <source>
        <dbReference type="ARBA" id="ARBA00022692"/>
    </source>
</evidence>
<comment type="caution">
    <text evidence="11">The sequence shown here is derived from an EMBL/GenBank/DDBJ whole genome shotgun (WGS) entry which is preliminary data.</text>
</comment>
<comment type="subcellular location">
    <subcellularLocation>
        <location evidence="1">Membrane</location>
        <topology evidence="1">Single-pass type I membrane protein</topology>
    </subcellularLocation>
</comment>
<dbReference type="GO" id="GO:0007155">
    <property type="term" value="P:cell adhesion"/>
    <property type="evidence" value="ECO:0007669"/>
    <property type="project" value="UniProtKB-KW"/>
</dbReference>
<evidence type="ECO:0000256" key="4">
    <source>
        <dbReference type="ARBA" id="ARBA00022889"/>
    </source>
</evidence>
<proteinExistence type="predicted"/>
<evidence type="ECO:0000256" key="7">
    <source>
        <dbReference type="ARBA" id="ARBA00023180"/>
    </source>
</evidence>
<gene>
    <name evidence="11" type="ORF">scyTo_0001514</name>
</gene>
<dbReference type="PANTHER" id="PTHR16677:SF1">
    <property type="entry name" value="HEMATOPOIETIC PROGENITOR CELL ANTIGEN CD34"/>
    <property type="match status" value="1"/>
</dbReference>
<protein>
    <submittedName>
        <fullName evidence="11">Uncharacterized protein</fullName>
    </submittedName>
</protein>
<dbReference type="InterPro" id="IPR008083">
    <property type="entry name" value="CD34"/>
</dbReference>
<feature type="transmembrane region" description="Helical" evidence="9">
    <location>
        <begin position="127"/>
        <end position="146"/>
    </location>
</feature>
<keyword evidence="12" id="KW-1185">Reference proteome</keyword>
<feature type="compositionally biased region" description="Polar residues" evidence="8">
    <location>
        <begin position="198"/>
        <end position="214"/>
    </location>
</feature>
<evidence type="ECO:0000256" key="10">
    <source>
        <dbReference type="SAM" id="SignalP"/>
    </source>
</evidence>
<dbReference type="PRINTS" id="PR01700">
    <property type="entry name" value="CD34ANTIGEN"/>
</dbReference>
<evidence type="ECO:0000256" key="1">
    <source>
        <dbReference type="ARBA" id="ARBA00004479"/>
    </source>
</evidence>
<dbReference type="AlphaFoldDB" id="A0A401PDU0"/>
<keyword evidence="6 9" id="KW-0472">Membrane</keyword>
<keyword evidence="2 9" id="KW-0812">Transmembrane</keyword>
<evidence type="ECO:0000256" key="6">
    <source>
        <dbReference type="ARBA" id="ARBA00023136"/>
    </source>
</evidence>
<sequence>MWSLVNISKGQQLSLTLCVLCLIDQWSCHGSAQTTNTTNLPGKNDSAQLSVVTSTINTLNISVNASDSSENSTIKPTPGPIEPISELNHDKTTLNLETNSKPINEGSAVKSEVQGGKMVSKAGPPKVLIALIVSGLCLAAIILAVYKQMNKRTWSPQSKRLDEEPDAQDHDSTMFSVASEDQSDAHEKPKLNGEPQENGENQKATAGASTGNGQQRKKGEEADTEL</sequence>
<dbReference type="GO" id="GO:0005886">
    <property type="term" value="C:plasma membrane"/>
    <property type="evidence" value="ECO:0007669"/>
    <property type="project" value="UniProtKB-ARBA"/>
</dbReference>
<feature type="compositionally biased region" description="Basic and acidic residues" evidence="8">
    <location>
        <begin position="159"/>
        <end position="172"/>
    </location>
</feature>
<evidence type="ECO:0000313" key="12">
    <source>
        <dbReference type="Proteomes" id="UP000288216"/>
    </source>
</evidence>
<keyword evidence="3 10" id="KW-0732">Signal</keyword>
<organism evidence="11 12">
    <name type="scientific">Scyliorhinus torazame</name>
    <name type="common">Cloudy catshark</name>
    <name type="synonym">Catulus torazame</name>
    <dbReference type="NCBI Taxonomy" id="75743"/>
    <lineage>
        <taxon>Eukaryota</taxon>
        <taxon>Metazoa</taxon>
        <taxon>Chordata</taxon>
        <taxon>Craniata</taxon>
        <taxon>Vertebrata</taxon>
        <taxon>Chondrichthyes</taxon>
        <taxon>Elasmobranchii</taxon>
        <taxon>Galeomorphii</taxon>
        <taxon>Galeoidea</taxon>
        <taxon>Carcharhiniformes</taxon>
        <taxon>Scyliorhinidae</taxon>
        <taxon>Scyliorhinus</taxon>
    </lineage>
</organism>
<dbReference type="OMA" id="AQDHDST"/>
<feature type="chain" id="PRO_5019069118" evidence="10">
    <location>
        <begin position="33"/>
        <end position="226"/>
    </location>
</feature>
<feature type="signal peptide" evidence="10">
    <location>
        <begin position="1"/>
        <end position="32"/>
    </location>
</feature>
<evidence type="ECO:0000256" key="8">
    <source>
        <dbReference type="SAM" id="MobiDB-lite"/>
    </source>
</evidence>
<feature type="region of interest" description="Disordered" evidence="8">
    <location>
        <begin position="67"/>
        <end position="86"/>
    </location>
</feature>
<dbReference type="STRING" id="75743.A0A401PDU0"/>
<evidence type="ECO:0000313" key="11">
    <source>
        <dbReference type="EMBL" id="GCB71288.1"/>
    </source>
</evidence>
<feature type="compositionally biased region" description="Basic and acidic residues" evidence="8">
    <location>
        <begin position="217"/>
        <end position="226"/>
    </location>
</feature>
<dbReference type="OrthoDB" id="8945512at2759"/>
<dbReference type="Proteomes" id="UP000288216">
    <property type="component" value="Unassembled WGS sequence"/>
</dbReference>
<name>A0A401PDU0_SCYTO</name>
<reference evidence="11 12" key="1">
    <citation type="journal article" date="2018" name="Nat. Ecol. Evol.">
        <title>Shark genomes provide insights into elasmobranch evolution and the origin of vertebrates.</title>
        <authorList>
            <person name="Hara Y"/>
            <person name="Yamaguchi K"/>
            <person name="Onimaru K"/>
            <person name="Kadota M"/>
            <person name="Koyanagi M"/>
            <person name="Keeley SD"/>
            <person name="Tatsumi K"/>
            <person name="Tanaka K"/>
            <person name="Motone F"/>
            <person name="Kageyama Y"/>
            <person name="Nozu R"/>
            <person name="Adachi N"/>
            <person name="Nishimura O"/>
            <person name="Nakagawa R"/>
            <person name="Tanegashima C"/>
            <person name="Kiyatake I"/>
            <person name="Matsumoto R"/>
            <person name="Murakumo K"/>
            <person name="Nishida K"/>
            <person name="Terakita A"/>
            <person name="Kuratani S"/>
            <person name="Sato K"/>
            <person name="Hyodo S Kuraku.S."/>
        </authorList>
    </citation>
    <scope>NUCLEOTIDE SEQUENCE [LARGE SCALE GENOMIC DNA]</scope>
</reference>